<accession>A0ABN8MFZ9</accession>
<dbReference type="InterPro" id="IPR057774">
    <property type="entry name" value="D8C_UMOD/GP2/OIT3-like"/>
</dbReference>
<gene>
    <name evidence="4" type="ORF">PEVE_00034525</name>
</gene>
<comment type="caution">
    <text evidence="4">The sequence shown here is derived from an EMBL/GenBank/DDBJ whole genome shotgun (WGS) entry which is preliminary data.</text>
</comment>
<keyword evidence="2" id="KW-1015">Disulfide bond</keyword>
<evidence type="ECO:0000259" key="3">
    <source>
        <dbReference type="Pfam" id="PF23283"/>
    </source>
</evidence>
<protein>
    <recommendedName>
        <fullName evidence="3">UMOD/GP2/OIT3-like D8C domain-containing protein</fullName>
    </recommendedName>
</protein>
<reference evidence="4 5" key="1">
    <citation type="submission" date="2022-05" db="EMBL/GenBank/DDBJ databases">
        <authorList>
            <consortium name="Genoscope - CEA"/>
            <person name="William W."/>
        </authorList>
    </citation>
    <scope>NUCLEOTIDE SEQUENCE [LARGE SCALE GENOMIC DNA]</scope>
</reference>
<keyword evidence="5" id="KW-1185">Reference proteome</keyword>
<evidence type="ECO:0000256" key="2">
    <source>
        <dbReference type="ARBA" id="ARBA00023157"/>
    </source>
</evidence>
<evidence type="ECO:0000256" key="1">
    <source>
        <dbReference type="ARBA" id="ARBA00022729"/>
    </source>
</evidence>
<dbReference type="PANTHER" id="PTHR36191:SF4">
    <property type="entry name" value="VWFD DOMAIN-CONTAINING PROTEIN"/>
    <property type="match status" value="1"/>
</dbReference>
<sequence>MTGIVAHPEVPELYSCTDLGNAVKSLESKVESLIKQNNKSFGIGDAVKSLEAKMESRTGLNNKTSCVGEAVKTLEAKVESLLELKNKTSGIADAVMSLDAKVEGFTGLNNKTFGVADILKSVKVKMENLNGLDNRTSGISKTVKTLEAKIESLSELCNKTSRVGDAVKSLEAKVEDLIALINRTSFIPQPVPIPTECENYQSLTAADRKITYTTYHGYCDNSITEGWYRFEGAAGTRMPTSCIDQKNSCGTHATSWLTNGHPRVADGRVIKPLCFSYSGQCCYNGIKHINVTNCGSYYVYQLVRPGSCYYRYCGTD</sequence>
<dbReference type="EMBL" id="CALNXI010000524">
    <property type="protein sequence ID" value="CAH3028629.1"/>
    <property type="molecule type" value="Genomic_DNA"/>
</dbReference>
<organism evidence="4 5">
    <name type="scientific">Porites evermanni</name>
    <dbReference type="NCBI Taxonomy" id="104178"/>
    <lineage>
        <taxon>Eukaryota</taxon>
        <taxon>Metazoa</taxon>
        <taxon>Cnidaria</taxon>
        <taxon>Anthozoa</taxon>
        <taxon>Hexacorallia</taxon>
        <taxon>Scleractinia</taxon>
        <taxon>Fungiina</taxon>
        <taxon>Poritidae</taxon>
        <taxon>Porites</taxon>
    </lineage>
</organism>
<dbReference type="Proteomes" id="UP001159427">
    <property type="component" value="Unassembled WGS sequence"/>
</dbReference>
<dbReference type="PANTHER" id="PTHR36191">
    <property type="entry name" value="ENDO/EXONUCLEASE/PHOSPHATASE DOMAIN-CONTAINING PROTEIN-RELATED"/>
    <property type="match status" value="1"/>
</dbReference>
<feature type="domain" description="UMOD/GP2/OIT3-like D8C" evidence="3">
    <location>
        <begin position="235"/>
        <end position="313"/>
    </location>
</feature>
<evidence type="ECO:0000313" key="4">
    <source>
        <dbReference type="EMBL" id="CAH3028629.1"/>
    </source>
</evidence>
<keyword evidence="1" id="KW-0732">Signal</keyword>
<evidence type="ECO:0000313" key="5">
    <source>
        <dbReference type="Proteomes" id="UP001159427"/>
    </source>
</evidence>
<dbReference type="Pfam" id="PF23283">
    <property type="entry name" value="D8C_UMOD"/>
    <property type="match status" value="1"/>
</dbReference>
<name>A0ABN8MFZ9_9CNID</name>
<proteinExistence type="predicted"/>